<reference evidence="2" key="1">
    <citation type="submission" date="2021-03" db="EMBL/GenBank/DDBJ databases">
        <authorList>
            <person name="So Y."/>
        </authorList>
    </citation>
    <scope>NUCLEOTIDE SEQUENCE</scope>
    <source>
        <strain evidence="2">SG15</strain>
    </source>
</reference>
<dbReference type="Gene3D" id="3.60.21.10">
    <property type="match status" value="1"/>
</dbReference>
<dbReference type="GO" id="GO:0016787">
    <property type="term" value="F:hydrolase activity"/>
    <property type="evidence" value="ECO:0007669"/>
    <property type="project" value="InterPro"/>
</dbReference>
<evidence type="ECO:0000313" key="3">
    <source>
        <dbReference type="Proteomes" id="UP000677537"/>
    </source>
</evidence>
<dbReference type="Proteomes" id="UP000677537">
    <property type="component" value="Unassembled WGS sequence"/>
</dbReference>
<dbReference type="SUPFAM" id="SSF56300">
    <property type="entry name" value="Metallo-dependent phosphatases"/>
    <property type="match status" value="1"/>
</dbReference>
<organism evidence="2 3">
    <name type="scientific">Roseomonas indoligenes</name>
    <dbReference type="NCBI Taxonomy" id="2820811"/>
    <lineage>
        <taxon>Bacteria</taxon>
        <taxon>Pseudomonadati</taxon>
        <taxon>Pseudomonadota</taxon>
        <taxon>Alphaproteobacteria</taxon>
        <taxon>Acetobacterales</taxon>
        <taxon>Roseomonadaceae</taxon>
        <taxon>Roseomonas</taxon>
    </lineage>
</organism>
<comment type="caution">
    <text evidence="2">The sequence shown here is derived from an EMBL/GenBank/DDBJ whole genome shotgun (WGS) entry which is preliminary data.</text>
</comment>
<name>A0A940S4G7_9PROT</name>
<dbReference type="AlphaFoldDB" id="A0A940S4G7"/>
<dbReference type="InterPro" id="IPR004843">
    <property type="entry name" value="Calcineurin-like_PHP"/>
</dbReference>
<gene>
    <name evidence="2" type="ORF">J5Y10_10990</name>
</gene>
<dbReference type="InterPro" id="IPR051918">
    <property type="entry name" value="STPP_CPPED1"/>
</dbReference>
<protein>
    <submittedName>
        <fullName evidence="2">Metallophosphoesterase</fullName>
    </submittedName>
</protein>
<dbReference type="RefSeq" id="WP_209373482.1">
    <property type="nucleotide sequence ID" value="NZ_JAGIZA010000005.1"/>
</dbReference>
<dbReference type="Pfam" id="PF00149">
    <property type="entry name" value="Metallophos"/>
    <property type="match status" value="1"/>
</dbReference>
<dbReference type="EMBL" id="JAGIZA010000005">
    <property type="protein sequence ID" value="MBP0493301.1"/>
    <property type="molecule type" value="Genomic_DNA"/>
</dbReference>
<evidence type="ECO:0000313" key="2">
    <source>
        <dbReference type="EMBL" id="MBP0493301.1"/>
    </source>
</evidence>
<sequence length="279" mass="31141">MTFRLTQISDTHLSDRVPGFRANFDLLAEHLRAARPDLVINTGDISLDGADRAEDLTMARDAHEELGLDWLAVPGNHDIGDDPLPGCRQPANAERLARWRAHLGPDTFVRDVPGWRLIGLDTQITATSLPEAEEQMEMLVEALHGTGGRAVAVFMHKPFCQERMDETDNTYWCIQPGPRHRIVDLILPQRPAFIANGHVHQWRDRGLTEGLRQIWGPSAAFIVGDAWQETVGEKSVGFVEHLLHPDGSFESRMIPLPGLVRHDIGAMPEIYGPQKRLAA</sequence>
<dbReference type="PANTHER" id="PTHR43143:SF1">
    <property type="entry name" value="SERINE_THREONINE-PROTEIN PHOSPHATASE CPPED1"/>
    <property type="match status" value="1"/>
</dbReference>
<keyword evidence="3" id="KW-1185">Reference proteome</keyword>
<evidence type="ECO:0000259" key="1">
    <source>
        <dbReference type="Pfam" id="PF00149"/>
    </source>
</evidence>
<dbReference type="InterPro" id="IPR029052">
    <property type="entry name" value="Metallo-depent_PP-like"/>
</dbReference>
<feature type="domain" description="Calcineurin-like phosphoesterase" evidence="1">
    <location>
        <begin position="3"/>
        <end position="200"/>
    </location>
</feature>
<proteinExistence type="predicted"/>
<accession>A0A940S4G7</accession>
<dbReference type="PANTHER" id="PTHR43143">
    <property type="entry name" value="METALLOPHOSPHOESTERASE, CALCINEURIN SUPERFAMILY"/>
    <property type="match status" value="1"/>
</dbReference>